<accession>A0AAD7S6J3</accession>
<name>A0AAD7S6J3_9TELE</name>
<gene>
    <name evidence="2" type="ORF">AAFF_G00029430</name>
</gene>
<proteinExistence type="predicted"/>
<feature type="region of interest" description="Disordered" evidence="1">
    <location>
        <begin position="86"/>
        <end position="136"/>
    </location>
</feature>
<evidence type="ECO:0000313" key="3">
    <source>
        <dbReference type="Proteomes" id="UP001221898"/>
    </source>
</evidence>
<protein>
    <submittedName>
        <fullName evidence="2">Uncharacterized protein</fullName>
    </submittedName>
</protein>
<reference evidence="2" key="1">
    <citation type="journal article" date="2023" name="Science">
        <title>Genome structures resolve the early diversification of teleost fishes.</title>
        <authorList>
            <person name="Parey E."/>
            <person name="Louis A."/>
            <person name="Montfort J."/>
            <person name="Bouchez O."/>
            <person name="Roques C."/>
            <person name="Iampietro C."/>
            <person name="Lluch J."/>
            <person name="Castinel A."/>
            <person name="Donnadieu C."/>
            <person name="Desvignes T."/>
            <person name="Floi Bucao C."/>
            <person name="Jouanno E."/>
            <person name="Wen M."/>
            <person name="Mejri S."/>
            <person name="Dirks R."/>
            <person name="Jansen H."/>
            <person name="Henkel C."/>
            <person name="Chen W.J."/>
            <person name="Zahm M."/>
            <person name="Cabau C."/>
            <person name="Klopp C."/>
            <person name="Thompson A.W."/>
            <person name="Robinson-Rechavi M."/>
            <person name="Braasch I."/>
            <person name="Lecointre G."/>
            <person name="Bobe J."/>
            <person name="Postlethwait J.H."/>
            <person name="Berthelot C."/>
            <person name="Roest Crollius H."/>
            <person name="Guiguen Y."/>
        </authorList>
    </citation>
    <scope>NUCLEOTIDE SEQUENCE</scope>
    <source>
        <strain evidence="2">NC1722</strain>
    </source>
</reference>
<feature type="compositionally biased region" description="Basic and acidic residues" evidence="1">
    <location>
        <begin position="107"/>
        <end position="136"/>
    </location>
</feature>
<sequence>MSTNAQARTPALLHRTTQTYRCVLTEHLQALISCSDLVLLLSAPVRVPGRRCRSLGAVGRGSACPRGWGFLLCAAIQVPGKRRAVGAAKRSSEAFRGMQTPAATEQPSREPGRSEPPKTQRTVRERDCLGTNNAER</sequence>
<organism evidence="2 3">
    <name type="scientific">Aldrovandia affinis</name>
    <dbReference type="NCBI Taxonomy" id="143900"/>
    <lineage>
        <taxon>Eukaryota</taxon>
        <taxon>Metazoa</taxon>
        <taxon>Chordata</taxon>
        <taxon>Craniata</taxon>
        <taxon>Vertebrata</taxon>
        <taxon>Euteleostomi</taxon>
        <taxon>Actinopterygii</taxon>
        <taxon>Neopterygii</taxon>
        <taxon>Teleostei</taxon>
        <taxon>Notacanthiformes</taxon>
        <taxon>Halosauridae</taxon>
        <taxon>Aldrovandia</taxon>
    </lineage>
</organism>
<comment type="caution">
    <text evidence="2">The sequence shown here is derived from an EMBL/GenBank/DDBJ whole genome shotgun (WGS) entry which is preliminary data.</text>
</comment>
<evidence type="ECO:0000256" key="1">
    <source>
        <dbReference type="SAM" id="MobiDB-lite"/>
    </source>
</evidence>
<keyword evidence="3" id="KW-1185">Reference proteome</keyword>
<dbReference type="AlphaFoldDB" id="A0AAD7S6J3"/>
<evidence type="ECO:0000313" key="2">
    <source>
        <dbReference type="EMBL" id="KAJ8395706.1"/>
    </source>
</evidence>
<dbReference type="Proteomes" id="UP001221898">
    <property type="component" value="Unassembled WGS sequence"/>
</dbReference>
<dbReference type="EMBL" id="JAINUG010000114">
    <property type="protein sequence ID" value="KAJ8395706.1"/>
    <property type="molecule type" value="Genomic_DNA"/>
</dbReference>